<dbReference type="Gene3D" id="2.120.10.30">
    <property type="entry name" value="TolB, C-terminal domain"/>
    <property type="match status" value="1"/>
</dbReference>
<feature type="non-terminal residue" evidence="4">
    <location>
        <position position="934"/>
    </location>
</feature>
<dbReference type="PANTHER" id="PTHR47064">
    <property type="entry name" value="PUTATIVE (AFU_ORTHOLOGUE AFUA_1G08990)-RELATED"/>
    <property type="match status" value="1"/>
</dbReference>
<dbReference type="AlphaFoldDB" id="A0AAN6M6P8"/>
<gene>
    <name evidence="4" type="ORF">GRF29_8g522341</name>
</gene>
<proteinExistence type="predicted"/>
<dbReference type="PANTHER" id="PTHR47064:SF2">
    <property type="entry name" value="SMP-30_GLUCONOLACTONASE_LRE-LIKE REGION DOMAIN-CONTAINING PROTEIN-RELATED"/>
    <property type="match status" value="1"/>
</dbReference>
<feature type="compositionally biased region" description="Polar residues" evidence="2">
    <location>
        <begin position="794"/>
        <end position="826"/>
    </location>
</feature>
<reference evidence="4 5" key="1">
    <citation type="submission" date="2021-02" db="EMBL/GenBank/DDBJ databases">
        <title>Genome assembly of Pseudopithomyces chartarum.</title>
        <authorList>
            <person name="Jauregui R."/>
            <person name="Singh J."/>
            <person name="Voisey C."/>
        </authorList>
    </citation>
    <scope>NUCLEOTIDE SEQUENCE [LARGE SCALE GENOMIC DNA]</scope>
    <source>
        <strain evidence="4 5">AGR01</strain>
    </source>
</reference>
<feature type="coiled-coil region" evidence="1">
    <location>
        <begin position="510"/>
        <end position="540"/>
    </location>
</feature>
<organism evidence="4 5">
    <name type="scientific">Pseudopithomyces chartarum</name>
    <dbReference type="NCBI Taxonomy" id="1892770"/>
    <lineage>
        <taxon>Eukaryota</taxon>
        <taxon>Fungi</taxon>
        <taxon>Dikarya</taxon>
        <taxon>Ascomycota</taxon>
        <taxon>Pezizomycotina</taxon>
        <taxon>Dothideomycetes</taxon>
        <taxon>Pleosporomycetidae</taxon>
        <taxon>Pleosporales</taxon>
        <taxon>Massarineae</taxon>
        <taxon>Didymosphaeriaceae</taxon>
        <taxon>Pseudopithomyces</taxon>
    </lineage>
</organism>
<feature type="region of interest" description="Disordered" evidence="2">
    <location>
        <begin position="337"/>
        <end position="358"/>
    </location>
</feature>
<dbReference type="InterPro" id="IPR013658">
    <property type="entry name" value="SGL"/>
</dbReference>
<dbReference type="InterPro" id="IPR011042">
    <property type="entry name" value="6-blade_b-propeller_TolB-like"/>
</dbReference>
<protein>
    <recommendedName>
        <fullName evidence="3">SMP-30/Gluconolactonase/LRE-like region domain-containing protein</fullName>
    </recommendedName>
</protein>
<keyword evidence="5" id="KW-1185">Reference proteome</keyword>
<dbReference type="Pfam" id="PF08450">
    <property type="entry name" value="SGL"/>
    <property type="match status" value="1"/>
</dbReference>
<evidence type="ECO:0000313" key="4">
    <source>
        <dbReference type="EMBL" id="KAK3215609.1"/>
    </source>
</evidence>
<accession>A0AAN6M6P8</accession>
<dbReference type="EMBL" id="WVTA01000002">
    <property type="protein sequence ID" value="KAK3215609.1"/>
    <property type="molecule type" value="Genomic_DNA"/>
</dbReference>
<feature type="region of interest" description="Disordered" evidence="2">
    <location>
        <begin position="771"/>
        <end position="826"/>
    </location>
</feature>
<evidence type="ECO:0000313" key="5">
    <source>
        <dbReference type="Proteomes" id="UP001280581"/>
    </source>
</evidence>
<comment type="caution">
    <text evidence="4">The sequence shown here is derived from an EMBL/GenBank/DDBJ whole genome shotgun (WGS) entry which is preliminary data.</text>
</comment>
<feature type="compositionally biased region" description="Basic and acidic residues" evidence="2">
    <location>
        <begin position="337"/>
        <end position="348"/>
    </location>
</feature>
<dbReference type="Proteomes" id="UP001280581">
    <property type="component" value="Unassembled WGS sequence"/>
</dbReference>
<evidence type="ECO:0000256" key="1">
    <source>
        <dbReference type="SAM" id="Coils"/>
    </source>
</evidence>
<feature type="domain" description="SMP-30/Gluconolactonase/LRE-like region" evidence="3">
    <location>
        <begin position="70"/>
        <end position="176"/>
    </location>
</feature>
<name>A0AAN6M6P8_9PLEO</name>
<keyword evidence="1" id="KW-0175">Coiled coil</keyword>
<evidence type="ECO:0000256" key="2">
    <source>
        <dbReference type="SAM" id="MobiDB-lite"/>
    </source>
</evidence>
<evidence type="ECO:0000259" key="3">
    <source>
        <dbReference type="Pfam" id="PF08450"/>
    </source>
</evidence>
<sequence length="934" mass="104893">MGTYNRKTNSIYVTSNYKSLENPINVTIIDLGNDYAISSTRYPDVNEANGGTNWYPPNSTQGNGTTPPRLLFCDEGDFEHYSGLVSVDPSTNTSEVILNNYLGRNFSSINDARQHPLTGDLWFTDVPYGYWQNFRPPPQLPSQVYRFTPSTGAVEVVADGFVAANGLEFSPDLKTLHQEMEVQEPVDNHPPPIGAPTSRLFEVRQTPHSGRAVFATQFIPADTLVFLGDDLSVDVILREYRREVCGQCFMYDRGRDLGVRDNSVGFAFCSADCKTGWRARVGGLGVETWTAVEKLVKGRSKEDVDMVDVGLPRPKVKEIKSSWDAVAEQAALIRITRHGDDDSHRDGGSGENIKPTKQHRKALQKALMQPISPDVMTFCVSGVLWKHNNPQHWNRIVALADDNTPYHNHDDLRAFTRTYLHMLAICPLPLLPHITPENLIMLSSRDSHNSFGIRSLEDDGSEFFGYEDDLCDERPEGCAKCADKGYQCPGYELPIDRIFQDESAAVERKAQKAKAKAILARDERERVEKAQRSIERIRNAIGIPLLSPMIDQGITFFMMNYASGMERPPISSAAYNQHLSTFGFPPIVATGMGKGIALPQFLHDMNKEVMKWEQRDDPGNRFFHIHIDTIDFRAHILNHQLTDLVKIVDRGLELDDRANRIFEAAEKDWQYEVISCDEGTPGIFGQDYHVYPHLAAAQTWNWIRYIRIYIHDIIRNSLIAGFSTVPPIFVGKKYMELLVESTETLYRMQADIFASMPQYLHDTPNVPPTWNDKRTYTWAPTSTSEGLDARKPSDPSSPLSQEFSPETPKRSTSTSTTASDKPSSPKLFTSNFLESHINNMPKFTAGAIPTETLPIMRVSGGYSTLWALFIAGATPIASPESQAFVLRTLERVSMEFGINQAKVFASALRTKIELEKRGISAVADEQMLRKWDAG</sequence>
<dbReference type="SUPFAM" id="SSF63829">
    <property type="entry name" value="Calcium-dependent phosphotriesterase"/>
    <property type="match status" value="1"/>
</dbReference>
<dbReference type="InterPro" id="IPR052988">
    <property type="entry name" value="Oryzine_lactonohydrolase"/>
</dbReference>